<proteinExistence type="predicted"/>
<dbReference type="InterPro" id="IPR011659">
    <property type="entry name" value="WD40"/>
</dbReference>
<evidence type="ECO:0000313" key="2">
    <source>
        <dbReference type="Proteomes" id="UP000231586"/>
    </source>
</evidence>
<dbReference type="OrthoDB" id="9808778at2"/>
<gene>
    <name evidence="1" type="ORF">CLV34_1605</name>
</gene>
<sequence length="339" mass="36687">MKRRNLTAFAALVVVVLVASGAYTWRAVVRSHAEQKKPTQVEQADLATLSRQPRIVFRSTATGNLYGRVAEVALDDPAGPRAFTGVTCDRIDAQAAQAACLRTKPGVVTTWEAELLDADWKVTSSWALPGVPSRTRLSPDGTLVGTTAFVTGHSYASTNFSTVTEIHGTDGTDYGNIEDYRLIEDGHTIRPVDRNMWGVTFADDNTFYATTQSKSMGHTWLVKGDLARRTLTVVVDHVECPSLSPDGTRIAFKRNVGEGGATHWTPAVLDLATGTITILSAEKRSVDDQIAWLDSATLMYGVPRDGQTGVSDVWQMPAAGRSSPEVLIKEAWSPSVVKP</sequence>
<dbReference type="Pfam" id="PF07676">
    <property type="entry name" value="PD40"/>
    <property type="match status" value="1"/>
</dbReference>
<dbReference type="RefSeq" id="WP_100349705.1">
    <property type="nucleotide sequence ID" value="NZ_PGTZ01000007.1"/>
</dbReference>
<accession>A0A2M8WT94</accession>
<protein>
    <submittedName>
        <fullName evidence="1">WD40 repeat protein</fullName>
    </submittedName>
</protein>
<dbReference type="AlphaFoldDB" id="A0A2M8WT94"/>
<dbReference type="Gene3D" id="2.120.10.30">
    <property type="entry name" value="TolB, C-terminal domain"/>
    <property type="match status" value="1"/>
</dbReference>
<comment type="caution">
    <text evidence="1">The sequence shown here is derived from an EMBL/GenBank/DDBJ whole genome shotgun (WGS) entry which is preliminary data.</text>
</comment>
<dbReference type="InterPro" id="IPR011042">
    <property type="entry name" value="6-blade_b-propeller_TolB-like"/>
</dbReference>
<dbReference type="Proteomes" id="UP000231586">
    <property type="component" value="Unassembled WGS sequence"/>
</dbReference>
<dbReference type="SUPFAM" id="SSF82171">
    <property type="entry name" value="DPP6 N-terminal domain-like"/>
    <property type="match status" value="1"/>
</dbReference>
<name>A0A2M8WT94_9MICO</name>
<dbReference type="EMBL" id="PGTZ01000007">
    <property type="protein sequence ID" value="PJI94119.1"/>
    <property type="molecule type" value="Genomic_DNA"/>
</dbReference>
<reference evidence="1 2" key="1">
    <citation type="submission" date="2017-11" db="EMBL/GenBank/DDBJ databases">
        <title>Genomic Encyclopedia of Archaeal and Bacterial Type Strains, Phase II (KMG-II): From Individual Species to Whole Genera.</title>
        <authorList>
            <person name="Goeker M."/>
        </authorList>
    </citation>
    <scope>NUCLEOTIDE SEQUENCE [LARGE SCALE GENOMIC DNA]</scope>
    <source>
        <strain evidence="1 2">DSM 22413</strain>
    </source>
</reference>
<organism evidence="1 2">
    <name type="scientific">Luteimicrobium subarcticum</name>
    <dbReference type="NCBI Taxonomy" id="620910"/>
    <lineage>
        <taxon>Bacteria</taxon>
        <taxon>Bacillati</taxon>
        <taxon>Actinomycetota</taxon>
        <taxon>Actinomycetes</taxon>
        <taxon>Micrococcales</taxon>
        <taxon>Luteimicrobium</taxon>
    </lineage>
</organism>
<keyword evidence="2" id="KW-1185">Reference proteome</keyword>
<evidence type="ECO:0000313" key="1">
    <source>
        <dbReference type="EMBL" id="PJI94119.1"/>
    </source>
</evidence>